<dbReference type="GO" id="GO:0009403">
    <property type="term" value="P:toxin biosynthetic process"/>
    <property type="evidence" value="ECO:0007669"/>
    <property type="project" value="InterPro"/>
</dbReference>
<dbReference type="RefSeq" id="WP_183684876.1">
    <property type="nucleotide sequence ID" value="NZ_JACHHH010000018.1"/>
</dbReference>
<evidence type="ECO:0000256" key="5">
    <source>
        <dbReference type="SAM" id="Phobius"/>
    </source>
</evidence>
<dbReference type="AlphaFoldDB" id="A0A7W9W3V6"/>
<proteinExistence type="predicted"/>
<comment type="caution">
    <text evidence="6">The sequence shown here is derived from an EMBL/GenBank/DDBJ whole genome shotgun (WGS) entry which is preliminary data.</text>
</comment>
<feature type="transmembrane region" description="Helical" evidence="5">
    <location>
        <begin position="28"/>
        <end position="49"/>
    </location>
</feature>
<dbReference type="GeneID" id="85015927"/>
<evidence type="ECO:0000313" key="7">
    <source>
        <dbReference type="Proteomes" id="UP000522163"/>
    </source>
</evidence>
<organism evidence="6 7">
    <name type="scientific">Oribacterium sinus</name>
    <dbReference type="NCBI Taxonomy" id="237576"/>
    <lineage>
        <taxon>Bacteria</taxon>
        <taxon>Bacillati</taxon>
        <taxon>Bacillota</taxon>
        <taxon>Clostridia</taxon>
        <taxon>Lachnospirales</taxon>
        <taxon>Lachnospiraceae</taxon>
        <taxon>Oribacterium</taxon>
    </lineage>
</organism>
<evidence type="ECO:0000256" key="2">
    <source>
        <dbReference type="ARBA" id="ARBA00022692"/>
    </source>
</evidence>
<evidence type="ECO:0000256" key="4">
    <source>
        <dbReference type="ARBA" id="ARBA00023136"/>
    </source>
</evidence>
<dbReference type="GO" id="GO:0016020">
    <property type="term" value="C:membrane"/>
    <property type="evidence" value="ECO:0007669"/>
    <property type="project" value="UniProtKB-SubCell"/>
</dbReference>
<name>A0A7W9W3V6_9FIRM</name>
<dbReference type="Proteomes" id="UP000522163">
    <property type="component" value="Unassembled WGS sequence"/>
</dbReference>
<gene>
    <name evidence="6" type="ORF">HNQ46_002412</name>
</gene>
<keyword evidence="4 5" id="KW-0472">Membrane</keyword>
<keyword evidence="3 5" id="KW-1133">Transmembrane helix</keyword>
<feature type="transmembrane region" description="Helical" evidence="5">
    <location>
        <begin position="165"/>
        <end position="187"/>
    </location>
</feature>
<dbReference type="InterPro" id="IPR003825">
    <property type="entry name" value="Colicin-V_CvpA"/>
</dbReference>
<evidence type="ECO:0000256" key="3">
    <source>
        <dbReference type="ARBA" id="ARBA00022989"/>
    </source>
</evidence>
<dbReference type="EMBL" id="JACHHH010000018">
    <property type="protein sequence ID" value="MBB6042409.1"/>
    <property type="molecule type" value="Genomic_DNA"/>
</dbReference>
<comment type="subcellular location">
    <subcellularLocation>
        <location evidence="1">Membrane</location>
        <topology evidence="1">Multi-pass membrane protein</topology>
    </subcellularLocation>
</comment>
<accession>A0A7W9W3V6</accession>
<feature type="transmembrane region" description="Helical" evidence="5">
    <location>
        <begin position="123"/>
        <end position="145"/>
    </location>
</feature>
<evidence type="ECO:0000313" key="6">
    <source>
        <dbReference type="EMBL" id="MBB6042409.1"/>
    </source>
</evidence>
<sequence>MGMSEMGVGLVLLLSLSAMVWHGYKKGLLKKIFAMTSLLLSIAMAKLLMPVAQQELAKNQELQKLVQNIAGFFFPIQREGAQLSDVIGSNPTPDKSMENIDLFYQFIGLEQWKANLSEKIFQLVYSVIFFVILYLILRILLKIGFQILEYLFKLPGLKLVNRLSGAALSAVEWVFWLWFALILLSILPNFPLKDTILEGFSRPGSIPYILKESNLFTRIFFMN</sequence>
<evidence type="ECO:0000256" key="1">
    <source>
        <dbReference type="ARBA" id="ARBA00004141"/>
    </source>
</evidence>
<reference evidence="6 7" key="1">
    <citation type="submission" date="2020-08" db="EMBL/GenBank/DDBJ databases">
        <title>Genomic Encyclopedia of Type Strains, Phase IV (KMG-IV): sequencing the most valuable type-strain genomes for metagenomic binning, comparative biology and taxonomic classification.</title>
        <authorList>
            <person name="Goeker M."/>
        </authorList>
    </citation>
    <scope>NUCLEOTIDE SEQUENCE [LARGE SCALE GENOMIC DNA]</scope>
    <source>
        <strain evidence="6 7">DSM 17245</strain>
    </source>
</reference>
<keyword evidence="2 5" id="KW-0812">Transmembrane</keyword>
<dbReference type="Pfam" id="PF02674">
    <property type="entry name" value="Colicin_V"/>
    <property type="match status" value="1"/>
</dbReference>
<protein>
    <submittedName>
        <fullName evidence="6">Putative membrane protein required for colicin V production</fullName>
    </submittedName>
</protein>